<dbReference type="PANTHER" id="PTHR12053">
    <property type="entry name" value="PROTEASE FAMILY M28 PLASMA GLUTAMATE CARBOXYPEPTIDASE-RELATED"/>
    <property type="match status" value="1"/>
</dbReference>
<evidence type="ECO:0000256" key="7">
    <source>
        <dbReference type="ARBA" id="ARBA00022645"/>
    </source>
</evidence>
<evidence type="ECO:0000256" key="16">
    <source>
        <dbReference type="ARBA" id="ARBA00023145"/>
    </source>
</evidence>
<dbReference type="eggNOG" id="COG2234">
    <property type="taxonomic scope" value="Bacteria"/>
</dbReference>
<dbReference type="Pfam" id="PF04389">
    <property type="entry name" value="Peptidase_M28"/>
    <property type="match status" value="1"/>
</dbReference>
<evidence type="ECO:0000256" key="9">
    <source>
        <dbReference type="ARBA" id="ARBA00022723"/>
    </source>
</evidence>
<comment type="subunit">
    <text evidence="19">Homodimer. The monomeric form is inactive while the homodimer is active.</text>
</comment>
<evidence type="ECO:0000256" key="2">
    <source>
        <dbReference type="ARBA" id="ARBA00004371"/>
    </source>
</evidence>
<dbReference type="Proteomes" id="UP000018851">
    <property type="component" value="Chromosome"/>
</dbReference>
<comment type="subcellular location">
    <subcellularLocation>
        <location evidence="1">Endoplasmic reticulum</location>
    </subcellularLocation>
    <subcellularLocation>
        <location evidence="3">Golgi apparatus</location>
    </subcellularLocation>
    <subcellularLocation>
        <location evidence="2">Lysosome</location>
    </subcellularLocation>
    <subcellularLocation>
        <location evidence="4">Secreted</location>
    </subcellularLocation>
</comment>
<evidence type="ECO:0000256" key="19">
    <source>
        <dbReference type="ARBA" id="ARBA00025833"/>
    </source>
</evidence>
<dbReference type="GO" id="GO:0070573">
    <property type="term" value="F:metallodipeptidase activity"/>
    <property type="evidence" value="ECO:0007669"/>
    <property type="project" value="InterPro"/>
</dbReference>
<evidence type="ECO:0000256" key="6">
    <source>
        <dbReference type="ARBA" id="ARBA00022525"/>
    </source>
</evidence>
<keyword evidence="6" id="KW-0964">Secreted</keyword>
<evidence type="ECO:0000256" key="21">
    <source>
        <dbReference type="SAM" id="SignalP"/>
    </source>
</evidence>
<keyword evidence="9" id="KW-0479">Metal-binding</keyword>
<evidence type="ECO:0000256" key="17">
    <source>
        <dbReference type="ARBA" id="ARBA00023180"/>
    </source>
</evidence>
<evidence type="ECO:0000256" key="15">
    <source>
        <dbReference type="ARBA" id="ARBA00023049"/>
    </source>
</evidence>
<evidence type="ECO:0000256" key="11">
    <source>
        <dbReference type="ARBA" id="ARBA00022801"/>
    </source>
</evidence>
<keyword evidence="10 21" id="KW-0732">Signal</keyword>
<dbReference type="InterPro" id="IPR039866">
    <property type="entry name" value="CPQ"/>
</dbReference>
<keyword evidence="12" id="KW-0256">Endoplasmic reticulum</keyword>
<protein>
    <recommendedName>
        <fullName evidence="5">Carboxypeptidase Q</fullName>
    </recommendedName>
    <alternativeName>
        <fullName evidence="20">Plasma glutamate carboxypeptidase</fullName>
    </alternativeName>
</protein>
<dbReference type="GO" id="GO:0046872">
    <property type="term" value="F:metal ion binding"/>
    <property type="evidence" value="ECO:0007669"/>
    <property type="project" value="UniProtKB-KW"/>
</dbReference>
<evidence type="ECO:0000313" key="24">
    <source>
        <dbReference type="Proteomes" id="UP000018851"/>
    </source>
</evidence>
<evidence type="ECO:0000256" key="4">
    <source>
        <dbReference type="ARBA" id="ARBA00004613"/>
    </source>
</evidence>
<reference evidence="23 24" key="1">
    <citation type="submission" date="2013-07" db="EMBL/GenBank/DDBJ databases">
        <title>Completed genome of Sphingomonas sanxanigenens NX02.</title>
        <authorList>
            <person name="Ma T."/>
            <person name="Huang H."/>
            <person name="Wu M."/>
            <person name="Li X."/>
            <person name="Li G."/>
        </authorList>
    </citation>
    <scope>NUCLEOTIDE SEQUENCE [LARGE SCALE GENOMIC DNA]</scope>
    <source>
        <strain evidence="23 24">NX02</strain>
    </source>
</reference>
<dbReference type="Gene3D" id="3.50.30.30">
    <property type="match status" value="1"/>
</dbReference>
<keyword evidence="8" id="KW-0645">Protease</keyword>
<keyword evidence="7" id="KW-0121">Carboxypeptidase</keyword>
<keyword evidence="15" id="KW-0482">Metalloprotease</keyword>
<evidence type="ECO:0000256" key="5">
    <source>
        <dbReference type="ARBA" id="ARBA00014116"/>
    </source>
</evidence>
<name>W0AAI9_9SPHN</name>
<evidence type="ECO:0000256" key="12">
    <source>
        <dbReference type="ARBA" id="ARBA00022824"/>
    </source>
</evidence>
<keyword evidence="17" id="KW-0325">Glycoprotein</keyword>
<dbReference type="InterPro" id="IPR007484">
    <property type="entry name" value="Peptidase_M28"/>
</dbReference>
<dbReference type="KEGG" id="ssan:NX02_04715"/>
<evidence type="ECO:0000259" key="22">
    <source>
        <dbReference type="Pfam" id="PF04389"/>
    </source>
</evidence>
<sequence>MKQRAILPALALPLILAGQPARSAPADDPVATAATLRDKALAGDTVAWDLVEGLTTEVGPRMAGTEAEARARAWAVPRLKALGFSNVRIETCDMPVWTRGAERAAVTAPFPAKLAVTALGNSAATPAEGIEAEVVAFETLADLDAAPAGSLAGKIAFVSHAMTATQDGSSYGVFGAVRRRGPAVAAAKGAIAIVIRSVGTDHHRNPHAGGTVFPAGSTAIPAAALSIPDAENLQRILKRGKPVTMRLVLTPTFSATGQSGNVIAEVPGSDPAAGIITIGGHLDSWDLATGAIDDASGVAITTAAAKMVMAAGKPRRTIRVVWYGAEEVGGCGGPSYLAAHRDEKHVLTAESDFGADRVWAVKFTLPAAAAPLGDRIARALAPIGIGRNPAPATGGADIAPLVKAGVPVIDLEQDGTRYFDIHHTPDDTLDKVDPAQLRQNVAAWTTMLWLAANAPETLAAAPQK</sequence>
<keyword evidence="11" id="KW-0378">Hydrolase</keyword>
<evidence type="ECO:0000256" key="8">
    <source>
        <dbReference type="ARBA" id="ARBA00022670"/>
    </source>
</evidence>
<feature type="domain" description="Peptidase M28" evidence="22">
    <location>
        <begin position="261"/>
        <end position="444"/>
    </location>
</feature>
<evidence type="ECO:0000256" key="10">
    <source>
        <dbReference type="ARBA" id="ARBA00022729"/>
    </source>
</evidence>
<accession>W0AAI9</accession>
<keyword evidence="14" id="KW-0333">Golgi apparatus</keyword>
<evidence type="ECO:0000256" key="13">
    <source>
        <dbReference type="ARBA" id="ARBA00022833"/>
    </source>
</evidence>
<dbReference type="AlphaFoldDB" id="W0AAI9"/>
<dbReference type="Gene3D" id="3.40.630.10">
    <property type="entry name" value="Zn peptidases"/>
    <property type="match status" value="1"/>
</dbReference>
<keyword evidence="16" id="KW-0865">Zymogen</keyword>
<dbReference type="GO" id="GO:0005764">
    <property type="term" value="C:lysosome"/>
    <property type="evidence" value="ECO:0007669"/>
    <property type="project" value="UniProtKB-SubCell"/>
</dbReference>
<dbReference type="PANTHER" id="PTHR12053:SF3">
    <property type="entry name" value="CARBOXYPEPTIDASE Q"/>
    <property type="match status" value="1"/>
</dbReference>
<keyword evidence="18" id="KW-0458">Lysosome</keyword>
<dbReference type="GO" id="GO:0006508">
    <property type="term" value="P:proteolysis"/>
    <property type="evidence" value="ECO:0007669"/>
    <property type="project" value="UniProtKB-KW"/>
</dbReference>
<proteinExistence type="predicted"/>
<dbReference type="RefSeq" id="WP_025290981.1">
    <property type="nucleotide sequence ID" value="NZ_CP006644.1"/>
</dbReference>
<evidence type="ECO:0000256" key="20">
    <source>
        <dbReference type="ARBA" id="ARBA00033328"/>
    </source>
</evidence>
<dbReference type="GO" id="GO:0005576">
    <property type="term" value="C:extracellular region"/>
    <property type="evidence" value="ECO:0007669"/>
    <property type="project" value="UniProtKB-SubCell"/>
</dbReference>
<dbReference type="STRING" id="1123269.NX02_04715"/>
<organism evidence="23 24">
    <name type="scientific">Sphingomonas sanxanigenens DSM 19645 = NX02</name>
    <dbReference type="NCBI Taxonomy" id="1123269"/>
    <lineage>
        <taxon>Bacteria</taxon>
        <taxon>Pseudomonadati</taxon>
        <taxon>Pseudomonadota</taxon>
        <taxon>Alphaproteobacteria</taxon>
        <taxon>Sphingomonadales</taxon>
        <taxon>Sphingomonadaceae</taxon>
        <taxon>Sphingomonas</taxon>
    </lineage>
</organism>
<dbReference type="SUPFAM" id="SSF53187">
    <property type="entry name" value="Zn-dependent exopeptidases"/>
    <property type="match status" value="1"/>
</dbReference>
<evidence type="ECO:0000313" key="23">
    <source>
        <dbReference type="EMBL" id="AHE52685.1"/>
    </source>
</evidence>
<feature type="chain" id="PRO_5004785390" description="Carboxypeptidase Q" evidence="21">
    <location>
        <begin position="24"/>
        <end position="464"/>
    </location>
</feature>
<evidence type="ECO:0000256" key="3">
    <source>
        <dbReference type="ARBA" id="ARBA00004555"/>
    </source>
</evidence>
<gene>
    <name evidence="23" type="ORF">NX02_04715</name>
</gene>
<evidence type="ECO:0000256" key="1">
    <source>
        <dbReference type="ARBA" id="ARBA00004240"/>
    </source>
</evidence>
<feature type="signal peptide" evidence="21">
    <location>
        <begin position="1"/>
        <end position="23"/>
    </location>
</feature>
<dbReference type="EMBL" id="CP006644">
    <property type="protein sequence ID" value="AHE52685.1"/>
    <property type="molecule type" value="Genomic_DNA"/>
</dbReference>
<evidence type="ECO:0000256" key="18">
    <source>
        <dbReference type="ARBA" id="ARBA00023228"/>
    </source>
</evidence>
<keyword evidence="24" id="KW-1185">Reference proteome</keyword>
<dbReference type="PATRIC" id="fig|1123269.5.peg.916"/>
<dbReference type="GO" id="GO:0004180">
    <property type="term" value="F:carboxypeptidase activity"/>
    <property type="evidence" value="ECO:0007669"/>
    <property type="project" value="UniProtKB-KW"/>
</dbReference>
<keyword evidence="13" id="KW-0862">Zinc</keyword>
<dbReference type="HOGENOM" id="CLU_033697_1_0_5"/>
<evidence type="ECO:0000256" key="14">
    <source>
        <dbReference type="ARBA" id="ARBA00023034"/>
    </source>
</evidence>
<dbReference type="OrthoDB" id="9769665at2"/>